<organism evidence="1 2">
    <name type="scientific">Providencia phage PSTCR5</name>
    <dbReference type="NCBI Taxonomy" id="2783547"/>
    <lineage>
        <taxon>Viruses</taxon>
        <taxon>Duplodnaviria</taxon>
        <taxon>Heunggongvirae</taxon>
        <taxon>Uroviricota</taxon>
        <taxon>Caudoviricetes</taxon>
        <taxon>Demerecviridae</taxon>
        <taxon>Priunavirus</taxon>
        <taxon>Priunavirus PSTCR5</taxon>
    </lineage>
</organism>
<dbReference type="EMBL" id="MW057857">
    <property type="protein sequence ID" value="QPB12160.1"/>
    <property type="molecule type" value="Genomic_DNA"/>
</dbReference>
<keyword evidence="2" id="KW-1185">Reference proteome</keyword>
<dbReference type="Proteomes" id="UP000663042">
    <property type="component" value="Segment"/>
</dbReference>
<protein>
    <submittedName>
        <fullName evidence="1">Uncharacterized protein</fullName>
    </submittedName>
</protein>
<name>A0A873WHQ3_9CAUD</name>
<reference evidence="1 2" key="1">
    <citation type="submission" date="2020-10" db="EMBL/GenBank/DDBJ databases">
        <title>Novel bacteriophages targeting Providencia spp. as potential agents for phage therapy.</title>
        <authorList>
            <person name="Rakov C."/>
            <person name="Alkalay-Oren S."/>
            <person name="Coppenhagen-Glazer S."/>
            <person name="Hazan R."/>
        </authorList>
    </citation>
    <scope>NUCLEOTIDE SEQUENCE [LARGE SCALE GENOMIC DNA]</scope>
</reference>
<dbReference type="KEGG" id="vg:65132507"/>
<evidence type="ECO:0000313" key="1">
    <source>
        <dbReference type="EMBL" id="QPB12160.1"/>
    </source>
</evidence>
<dbReference type="RefSeq" id="YP_010113947.1">
    <property type="nucleotide sequence ID" value="NC_055910.1"/>
</dbReference>
<sequence>MAKVINFECVHVLNIRTTGQALSWKSALEQISKCTKCQYVTVTLGRLVFRIDWLILASIYESLQLNMPFSVAVGGEIWYIEQYQDVEQLFYNVPVSRLFMKEGVAYYVGDIIGLCGEVTKGQGITNHSTANFS</sequence>
<proteinExistence type="predicted"/>
<evidence type="ECO:0000313" key="2">
    <source>
        <dbReference type="Proteomes" id="UP000663042"/>
    </source>
</evidence>
<accession>A0A873WHQ3</accession>
<dbReference type="GeneID" id="65132507"/>